<evidence type="ECO:0000313" key="2">
    <source>
        <dbReference type="EMBL" id="EQD73251.1"/>
    </source>
</evidence>
<comment type="caution">
    <text evidence="2">The sequence shown here is derived from an EMBL/GenBank/DDBJ whole genome shotgun (WGS) entry which is preliminary data.</text>
</comment>
<protein>
    <recommendedName>
        <fullName evidence="3">ABC transporter permease</fullName>
    </recommendedName>
</protein>
<feature type="transmembrane region" description="Helical" evidence="1">
    <location>
        <begin position="12"/>
        <end position="33"/>
    </location>
</feature>
<proteinExistence type="predicted"/>
<accession>T1BJW4</accession>
<reference evidence="2" key="2">
    <citation type="journal article" date="2014" name="ISME J.">
        <title>Microbial stratification in low pH oxic and suboxic macroscopic growths along an acid mine drainage.</title>
        <authorList>
            <person name="Mendez-Garcia C."/>
            <person name="Mesa V."/>
            <person name="Sprenger R.R."/>
            <person name="Richter M."/>
            <person name="Diez M.S."/>
            <person name="Solano J."/>
            <person name="Bargiela R."/>
            <person name="Golyshina O.V."/>
            <person name="Manteca A."/>
            <person name="Ramos J.L."/>
            <person name="Gallego J.R."/>
            <person name="Llorente I."/>
            <person name="Martins Dos Santos V.A."/>
            <person name="Jensen O.N."/>
            <person name="Pelaez A.I."/>
            <person name="Sanchez J."/>
            <person name="Ferrer M."/>
        </authorList>
    </citation>
    <scope>NUCLEOTIDE SEQUENCE</scope>
</reference>
<evidence type="ECO:0008006" key="3">
    <source>
        <dbReference type="Google" id="ProtNLM"/>
    </source>
</evidence>
<keyword evidence="1" id="KW-0812">Transmembrane</keyword>
<sequence length="172" mass="17997">MWRLAGHELRGQWRLTVLVSFGLILAAFAYVAVLGTASGTTAVLTGDIGKAWNTPYDLLVRPPGDVSQLERKQGLVSPNFISSINGGITESQLNAIRKIPGVTVAAPIAIVGYTTLGYTFSVPKLPALLGSAPFTVLRLGGTTTAEGGLAHYSFASQYFIIAPHGVLTVGNG</sequence>
<evidence type="ECO:0000256" key="1">
    <source>
        <dbReference type="SAM" id="Phobius"/>
    </source>
</evidence>
<organism evidence="2">
    <name type="scientific">mine drainage metagenome</name>
    <dbReference type="NCBI Taxonomy" id="410659"/>
    <lineage>
        <taxon>unclassified sequences</taxon>
        <taxon>metagenomes</taxon>
        <taxon>ecological metagenomes</taxon>
    </lineage>
</organism>
<reference evidence="2" key="1">
    <citation type="submission" date="2013-08" db="EMBL/GenBank/DDBJ databases">
        <authorList>
            <person name="Mendez C."/>
            <person name="Richter M."/>
            <person name="Ferrer M."/>
            <person name="Sanchez J."/>
        </authorList>
    </citation>
    <scope>NUCLEOTIDE SEQUENCE</scope>
</reference>
<keyword evidence="1" id="KW-0472">Membrane</keyword>
<name>T1BJW4_9ZZZZ</name>
<keyword evidence="1" id="KW-1133">Transmembrane helix</keyword>
<feature type="non-terminal residue" evidence="2">
    <location>
        <position position="172"/>
    </location>
</feature>
<gene>
    <name evidence="2" type="ORF">B1A_05042</name>
</gene>
<dbReference type="EMBL" id="AUZX01003680">
    <property type="protein sequence ID" value="EQD73251.1"/>
    <property type="molecule type" value="Genomic_DNA"/>
</dbReference>
<dbReference type="AlphaFoldDB" id="T1BJW4"/>